<dbReference type="EMBL" id="JAOUSE010000040">
    <property type="protein sequence ID" value="MCU9595152.1"/>
    <property type="molecule type" value="Genomic_DNA"/>
</dbReference>
<name>A0ABT2WIA4_9BACI</name>
<accession>A0ABT2WIA4</accession>
<sequence length="58" mass="7092">MKTNDYVRFLTQTFVEHFETPKEERNKNKQRLPVSYQLFGILPYSVKESVKMIRKRKN</sequence>
<dbReference type="InterPro" id="IPR025622">
    <property type="entry name" value="YqzE"/>
</dbReference>
<comment type="caution">
    <text evidence="1">The sequence shown here is derived from an EMBL/GenBank/DDBJ whole genome shotgun (WGS) entry which is preliminary data.</text>
</comment>
<keyword evidence="2" id="KW-1185">Reference proteome</keyword>
<dbReference type="Proteomes" id="UP001208656">
    <property type="component" value="Unassembled WGS sequence"/>
</dbReference>
<evidence type="ECO:0000313" key="2">
    <source>
        <dbReference type="Proteomes" id="UP001208656"/>
    </source>
</evidence>
<evidence type="ECO:0000313" key="1">
    <source>
        <dbReference type="EMBL" id="MCU9595152.1"/>
    </source>
</evidence>
<protein>
    <submittedName>
        <fullName evidence="1">YqzE family protein</fullName>
    </submittedName>
</protein>
<dbReference type="Pfam" id="PF14038">
    <property type="entry name" value="YqzE"/>
    <property type="match status" value="1"/>
</dbReference>
<dbReference type="RefSeq" id="WP_173657842.1">
    <property type="nucleotide sequence ID" value="NZ_JAOUSE010000040.1"/>
</dbReference>
<gene>
    <name evidence="1" type="ORF">OEV82_11955</name>
</gene>
<organism evidence="1 2">
    <name type="scientific">Pallidibacillus thermolactis</name>
    <dbReference type="NCBI Taxonomy" id="251051"/>
    <lineage>
        <taxon>Bacteria</taxon>
        <taxon>Bacillati</taxon>
        <taxon>Bacillota</taxon>
        <taxon>Bacilli</taxon>
        <taxon>Bacillales</taxon>
        <taxon>Bacillaceae</taxon>
        <taxon>Pallidibacillus</taxon>
    </lineage>
</organism>
<proteinExistence type="predicted"/>
<reference evidence="1 2" key="1">
    <citation type="submission" date="2022-10" db="EMBL/GenBank/DDBJ databases">
        <title>Description of Fervidibacillus gen. nov. in the family Fervidibacillaceae fam. nov. with two species, Fervidibacillus albus sp. nov., and Fervidibacillus halotolerans sp. nov., isolated from tidal flat sediments.</title>
        <authorList>
            <person name="Kwon K.K."/>
            <person name="Yang S.-H."/>
        </authorList>
    </citation>
    <scope>NUCLEOTIDE SEQUENCE [LARGE SCALE GENOMIC DNA]</scope>
    <source>
        <strain evidence="1 2">DSM 23332</strain>
    </source>
</reference>